<feature type="transmembrane region" description="Helical" evidence="7">
    <location>
        <begin position="274"/>
        <end position="302"/>
    </location>
</feature>
<dbReference type="CDD" id="cd06579">
    <property type="entry name" value="TM_PBP1_transp_AraH_like"/>
    <property type="match status" value="1"/>
</dbReference>
<evidence type="ECO:0000256" key="1">
    <source>
        <dbReference type="ARBA" id="ARBA00004651"/>
    </source>
</evidence>
<evidence type="ECO:0000256" key="2">
    <source>
        <dbReference type="ARBA" id="ARBA00022475"/>
    </source>
</evidence>
<protein>
    <submittedName>
        <fullName evidence="8">Ribose ABC transporter permease</fullName>
    </submittedName>
</protein>
<evidence type="ECO:0000256" key="3">
    <source>
        <dbReference type="ARBA" id="ARBA00022692"/>
    </source>
</evidence>
<dbReference type="Pfam" id="PF02653">
    <property type="entry name" value="BPD_transp_2"/>
    <property type="match status" value="1"/>
</dbReference>
<feature type="transmembrane region" description="Helical" evidence="7">
    <location>
        <begin position="182"/>
        <end position="204"/>
    </location>
</feature>
<organism evidence="8 9">
    <name type="scientific">Nonomuraea cavernae</name>
    <dbReference type="NCBI Taxonomy" id="2045107"/>
    <lineage>
        <taxon>Bacteria</taxon>
        <taxon>Bacillati</taxon>
        <taxon>Actinomycetota</taxon>
        <taxon>Actinomycetes</taxon>
        <taxon>Streptosporangiales</taxon>
        <taxon>Streptosporangiaceae</taxon>
        <taxon>Nonomuraea</taxon>
    </lineage>
</organism>
<keyword evidence="4 7" id="KW-1133">Transmembrane helix</keyword>
<feature type="transmembrane region" description="Helical" evidence="7">
    <location>
        <begin position="235"/>
        <end position="253"/>
    </location>
</feature>
<evidence type="ECO:0000313" key="8">
    <source>
        <dbReference type="EMBL" id="GGO60913.1"/>
    </source>
</evidence>
<comment type="caution">
    <text evidence="8">The sequence shown here is derived from an EMBL/GenBank/DDBJ whole genome shotgun (WGS) entry which is preliminary data.</text>
</comment>
<feature type="transmembrane region" description="Helical" evidence="7">
    <location>
        <begin position="35"/>
        <end position="53"/>
    </location>
</feature>
<evidence type="ECO:0000313" key="9">
    <source>
        <dbReference type="Proteomes" id="UP000646523"/>
    </source>
</evidence>
<evidence type="ECO:0000256" key="5">
    <source>
        <dbReference type="ARBA" id="ARBA00023136"/>
    </source>
</evidence>
<feature type="transmembrane region" description="Helical" evidence="7">
    <location>
        <begin position="114"/>
        <end position="135"/>
    </location>
</feature>
<evidence type="ECO:0000256" key="7">
    <source>
        <dbReference type="SAM" id="Phobius"/>
    </source>
</evidence>
<feature type="transmembrane region" description="Helical" evidence="7">
    <location>
        <begin position="90"/>
        <end position="107"/>
    </location>
</feature>
<dbReference type="PANTHER" id="PTHR32196">
    <property type="entry name" value="ABC TRANSPORTER PERMEASE PROTEIN YPHD-RELATED-RELATED"/>
    <property type="match status" value="1"/>
</dbReference>
<dbReference type="InterPro" id="IPR001851">
    <property type="entry name" value="ABC_transp_permease"/>
</dbReference>
<gene>
    <name evidence="8" type="primary">rbsC-2</name>
    <name evidence="8" type="ORF">GCM10012289_01900</name>
</gene>
<comment type="subcellular location">
    <subcellularLocation>
        <location evidence="1">Cell membrane</location>
        <topology evidence="1">Multi-pass membrane protein</topology>
    </subcellularLocation>
</comment>
<keyword evidence="3 7" id="KW-0812">Transmembrane</keyword>
<dbReference type="AlphaFoldDB" id="A0A917YND9"/>
<dbReference type="Proteomes" id="UP000646523">
    <property type="component" value="Unassembled WGS sequence"/>
</dbReference>
<reference evidence="8" key="2">
    <citation type="submission" date="2020-09" db="EMBL/GenBank/DDBJ databases">
        <authorList>
            <person name="Sun Q."/>
            <person name="Zhou Y."/>
        </authorList>
    </citation>
    <scope>NUCLEOTIDE SEQUENCE</scope>
    <source>
        <strain evidence="8">CGMCC 4.7368</strain>
    </source>
</reference>
<evidence type="ECO:0000256" key="4">
    <source>
        <dbReference type="ARBA" id="ARBA00022989"/>
    </source>
</evidence>
<reference evidence="8" key="1">
    <citation type="journal article" date="2014" name="Int. J. Syst. Evol. Microbiol.">
        <title>Complete genome sequence of Corynebacterium casei LMG S-19264T (=DSM 44701T), isolated from a smear-ripened cheese.</title>
        <authorList>
            <consortium name="US DOE Joint Genome Institute (JGI-PGF)"/>
            <person name="Walter F."/>
            <person name="Albersmeier A."/>
            <person name="Kalinowski J."/>
            <person name="Ruckert C."/>
        </authorList>
    </citation>
    <scope>NUCLEOTIDE SEQUENCE</scope>
    <source>
        <strain evidence="8">CGMCC 4.7368</strain>
    </source>
</reference>
<feature type="transmembrane region" description="Helical" evidence="7">
    <location>
        <begin position="65"/>
        <end position="84"/>
    </location>
</feature>
<name>A0A917YND9_9ACTN</name>
<keyword evidence="9" id="KW-1185">Reference proteome</keyword>
<feature type="transmembrane region" description="Helical" evidence="7">
    <location>
        <begin position="314"/>
        <end position="333"/>
    </location>
</feature>
<keyword evidence="2" id="KW-1003">Cell membrane</keyword>
<feature type="transmembrane region" description="Helical" evidence="7">
    <location>
        <begin position="141"/>
        <end position="161"/>
    </location>
</feature>
<dbReference type="GO" id="GO:0005886">
    <property type="term" value="C:plasma membrane"/>
    <property type="evidence" value="ECO:0007669"/>
    <property type="project" value="UniProtKB-SubCell"/>
</dbReference>
<sequence length="341" mass="35025">MAMTQNPASAGPRADDGTRSRRGAAKGLARIFDGVGGPFLGLVVLVVIMAIFAPNFAKPVNLINILDQVTVLGILALGATAVIITGGIDLSVGAVFALSVMVLGWLSHDGGLPLWIAMIACVAVGGLAGLVNGLAVTLTRLPPFIATLAMMSVARGLANMITDGRQITGYPEWFYSLASTRYGGFLSITLMALIVLYVIGWAILKYRPSGRSVYAVGGNPEVARLAGIKVKAVTTWVYVVAGLTAGLAAIVLASRLDSSQPSAGEGLELDVIAAVVIGGASLAGGVGRITGTIVGVLIVGVMHNGLNLLGVSPFLQQVIIGVVIAAAVFTDVLRRRKERSA</sequence>
<proteinExistence type="predicted"/>
<dbReference type="GO" id="GO:0022857">
    <property type="term" value="F:transmembrane transporter activity"/>
    <property type="evidence" value="ECO:0007669"/>
    <property type="project" value="InterPro"/>
</dbReference>
<keyword evidence="5 7" id="KW-0472">Membrane</keyword>
<feature type="region of interest" description="Disordered" evidence="6">
    <location>
        <begin position="1"/>
        <end position="20"/>
    </location>
</feature>
<dbReference type="EMBL" id="BMNH01000001">
    <property type="protein sequence ID" value="GGO60913.1"/>
    <property type="molecule type" value="Genomic_DNA"/>
</dbReference>
<evidence type="ECO:0000256" key="6">
    <source>
        <dbReference type="SAM" id="MobiDB-lite"/>
    </source>
</evidence>
<accession>A0A917YND9</accession>